<evidence type="ECO:0000313" key="1">
    <source>
        <dbReference type="EMBL" id="TCQ01700.1"/>
    </source>
</evidence>
<evidence type="ECO:0000313" key="2">
    <source>
        <dbReference type="Proteomes" id="UP000295504"/>
    </source>
</evidence>
<gene>
    <name evidence="1" type="ORF">EDD79_102441</name>
</gene>
<comment type="caution">
    <text evidence="1">The sequence shown here is derived from an EMBL/GenBank/DDBJ whole genome shotgun (WGS) entry which is preliminary data.</text>
</comment>
<dbReference type="EMBL" id="SLYC01000024">
    <property type="protein sequence ID" value="TCQ01700.1"/>
    <property type="molecule type" value="Genomic_DNA"/>
</dbReference>
<organism evidence="1 2">
    <name type="scientific">Serpentinicella alkaliphila</name>
    <dbReference type="NCBI Taxonomy" id="1734049"/>
    <lineage>
        <taxon>Bacteria</taxon>
        <taxon>Bacillati</taxon>
        <taxon>Bacillota</taxon>
        <taxon>Clostridia</taxon>
        <taxon>Peptostreptococcales</taxon>
        <taxon>Natronincolaceae</taxon>
        <taxon>Serpentinicella</taxon>
    </lineage>
</organism>
<dbReference type="AlphaFoldDB" id="A0A4R2TDZ5"/>
<reference evidence="1 2" key="1">
    <citation type="submission" date="2019-03" db="EMBL/GenBank/DDBJ databases">
        <title>Genomic Encyclopedia of Type Strains, Phase IV (KMG-IV): sequencing the most valuable type-strain genomes for metagenomic binning, comparative biology and taxonomic classification.</title>
        <authorList>
            <person name="Goeker M."/>
        </authorList>
    </citation>
    <scope>NUCLEOTIDE SEQUENCE [LARGE SCALE GENOMIC DNA]</scope>
    <source>
        <strain evidence="1 2">DSM 100013</strain>
    </source>
</reference>
<name>A0A4R2TDZ5_9FIRM</name>
<protein>
    <submittedName>
        <fullName evidence="1">Uncharacterized protein</fullName>
    </submittedName>
</protein>
<dbReference type="Proteomes" id="UP000295504">
    <property type="component" value="Unassembled WGS sequence"/>
</dbReference>
<accession>A0A4R2TDZ5</accession>
<keyword evidence="2" id="KW-1185">Reference proteome</keyword>
<sequence>MKFQSRTKMKEDAINYIKEEIELNLANALAKSSEEIYESNQDYLGILVEFYRGDNNYYQETYCNGKEKYWFNEYWGNHDFFTHSH</sequence>
<proteinExistence type="predicted"/>